<evidence type="ECO:0000313" key="3">
    <source>
        <dbReference type="Proteomes" id="UP000708208"/>
    </source>
</evidence>
<protein>
    <submittedName>
        <fullName evidence="2">Uncharacterized protein</fullName>
    </submittedName>
</protein>
<evidence type="ECO:0000313" key="2">
    <source>
        <dbReference type="EMBL" id="CAG7722882.1"/>
    </source>
</evidence>
<accession>A0A8J2NRC0</accession>
<evidence type="ECO:0000256" key="1">
    <source>
        <dbReference type="SAM" id="Phobius"/>
    </source>
</evidence>
<name>A0A8J2NRC0_9HEXA</name>
<organism evidence="2 3">
    <name type="scientific">Allacma fusca</name>
    <dbReference type="NCBI Taxonomy" id="39272"/>
    <lineage>
        <taxon>Eukaryota</taxon>
        <taxon>Metazoa</taxon>
        <taxon>Ecdysozoa</taxon>
        <taxon>Arthropoda</taxon>
        <taxon>Hexapoda</taxon>
        <taxon>Collembola</taxon>
        <taxon>Symphypleona</taxon>
        <taxon>Sminthuridae</taxon>
        <taxon>Allacma</taxon>
    </lineage>
</organism>
<sequence>LGISREVKFFGREKPFERRKPSRHDTNFCMSILNVVLPFVATVLILFA</sequence>
<feature type="transmembrane region" description="Helical" evidence="1">
    <location>
        <begin position="28"/>
        <end position="47"/>
    </location>
</feature>
<dbReference type="AlphaFoldDB" id="A0A8J2NRC0"/>
<gene>
    <name evidence="2" type="ORF">AFUS01_LOCUS11992</name>
</gene>
<keyword evidence="3" id="KW-1185">Reference proteome</keyword>
<keyword evidence="1" id="KW-0812">Transmembrane</keyword>
<proteinExistence type="predicted"/>
<comment type="caution">
    <text evidence="2">The sequence shown here is derived from an EMBL/GenBank/DDBJ whole genome shotgun (WGS) entry which is preliminary data.</text>
</comment>
<keyword evidence="1" id="KW-0472">Membrane</keyword>
<feature type="non-terminal residue" evidence="2">
    <location>
        <position position="1"/>
    </location>
</feature>
<keyword evidence="1" id="KW-1133">Transmembrane helix</keyword>
<dbReference type="Proteomes" id="UP000708208">
    <property type="component" value="Unassembled WGS sequence"/>
</dbReference>
<dbReference type="EMBL" id="CAJVCH010093422">
    <property type="protein sequence ID" value="CAG7722882.1"/>
    <property type="molecule type" value="Genomic_DNA"/>
</dbReference>
<reference evidence="2" key="1">
    <citation type="submission" date="2021-06" db="EMBL/GenBank/DDBJ databases">
        <authorList>
            <person name="Hodson N. C."/>
            <person name="Mongue J. A."/>
            <person name="Jaron S. K."/>
        </authorList>
    </citation>
    <scope>NUCLEOTIDE SEQUENCE</scope>
</reference>